<name>A8WH44_XENLA</name>
<keyword evidence="10 19" id="KW-0408">Iron</keyword>
<dbReference type="PANTHER" id="PTHR11056:SF0">
    <property type="entry name" value="HOMOGENTISATE 1,2-DIOXYGENASE"/>
    <property type="match status" value="1"/>
</dbReference>
<dbReference type="Gene3D" id="2.60.120.10">
    <property type="entry name" value="Jelly Rolls"/>
    <property type="match status" value="1"/>
</dbReference>
<dbReference type="UniPathway" id="UPA00139">
    <property type="reaction ID" value="UER00339"/>
</dbReference>
<dbReference type="GO" id="GO:0046872">
    <property type="term" value="F:metal ion binding"/>
    <property type="evidence" value="ECO:0007669"/>
    <property type="project" value="UniProtKB-KW"/>
</dbReference>
<keyword evidence="7" id="KW-0828">Tyrosine catabolism</keyword>
<feature type="binding site" evidence="19">
    <location>
        <position position="378"/>
    </location>
    <ligand>
        <name>homogentisate</name>
        <dbReference type="ChEBI" id="CHEBI:16169"/>
    </ligand>
</feature>
<dbReference type="InterPro" id="IPR014710">
    <property type="entry name" value="RmlC-like_jellyroll"/>
</dbReference>
<evidence type="ECO:0000256" key="13">
    <source>
        <dbReference type="ARBA" id="ARBA00030437"/>
    </source>
</evidence>
<feature type="binding site" evidence="19">
    <location>
        <position position="399"/>
    </location>
    <ligand>
        <name>Fe cation</name>
        <dbReference type="ChEBI" id="CHEBI:24875"/>
    </ligand>
</feature>
<evidence type="ECO:0000256" key="19">
    <source>
        <dbReference type="PIRSR" id="PIRSR605708-2"/>
    </source>
</evidence>
<evidence type="ECO:0000256" key="10">
    <source>
        <dbReference type="ARBA" id="ARBA00023004"/>
    </source>
</evidence>
<dbReference type="PANTHER" id="PTHR11056">
    <property type="entry name" value="HOMOGENTISATE 1,2-DIOXYGENASE"/>
    <property type="match status" value="1"/>
</dbReference>
<accession>A8WH44</accession>
<dbReference type="InterPro" id="IPR046451">
    <property type="entry name" value="HgmA_C"/>
</dbReference>
<keyword evidence="11" id="KW-0585">Phenylalanine catabolism</keyword>
<evidence type="ECO:0000256" key="2">
    <source>
        <dbReference type="ARBA" id="ARBA00004704"/>
    </source>
</evidence>
<evidence type="ECO:0000256" key="17">
    <source>
        <dbReference type="ARBA" id="ARBA00063284"/>
    </source>
</evidence>
<dbReference type="InterPro" id="IPR011051">
    <property type="entry name" value="RmlC_Cupin_sf"/>
</dbReference>
<comment type="catalytic activity">
    <reaction evidence="15">
        <text>homogentisate + O2 = 4-maleylacetoacetate + H(+)</text>
        <dbReference type="Rhea" id="RHEA:15449"/>
        <dbReference type="ChEBI" id="CHEBI:15378"/>
        <dbReference type="ChEBI" id="CHEBI:15379"/>
        <dbReference type="ChEBI" id="CHEBI:16169"/>
        <dbReference type="ChEBI" id="CHEBI:17105"/>
        <dbReference type="EC" id="1.13.11.5"/>
    </reaction>
    <physiologicalReaction direction="left-to-right" evidence="15">
        <dbReference type="Rhea" id="RHEA:15450"/>
    </physiologicalReaction>
</comment>
<comment type="similarity">
    <text evidence="3">Belongs to the homogentisate dioxygenase family.</text>
</comment>
<feature type="active site" description="Proton acceptor" evidence="18">
    <location>
        <position position="320"/>
    </location>
</feature>
<feature type="binding site" evidence="19">
    <location>
        <position position="363"/>
    </location>
    <ligand>
        <name>Fe cation</name>
        <dbReference type="ChEBI" id="CHEBI:24875"/>
    </ligand>
</feature>
<evidence type="ECO:0000256" key="5">
    <source>
        <dbReference type="ARBA" id="ARBA00018757"/>
    </source>
</evidence>
<organism evidence="22">
    <name type="scientific">Xenopus laevis</name>
    <name type="common">African clawed frog</name>
    <dbReference type="NCBI Taxonomy" id="8355"/>
    <lineage>
        <taxon>Eukaryota</taxon>
        <taxon>Metazoa</taxon>
        <taxon>Chordata</taxon>
        <taxon>Craniata</taxon>
        <taxon>Vertebrata</taxon>
        <taxon>Euteleostomi</taxon>
        <taxon>Amphibia</taxon>
        <taxon>Batrachia</taxon>
        <taxon>Anura</taxon>
        <taxon>Pipoidea</taxon>
        <taxon>Pipidae</taxon>
        <taxon>Xenopodinae</taxon>
        <taxon>Xenopus</taxon>
        <taxon>Xenopus</taxon>
    </lineage>
</organism>
<dbReference type="GO" id="GO:0005737">
    <property type="term" value="C:cytoplasm"/>
    <property type="evidence" value="ECO:0007669"/>
    <property type="project" value="TreeGrafter"/>
</dbReference>
<keyword evidence="8" id="KW-0223">Dioxygenase</keyword>
<dbReference type="SUPFAM" id="SSF51182">
    <property type="entry name" value="RmlC-like cupins"/>
    <property type="match status" value="1"/>
</dbReference>
<comment type="subunit">
    <text evidence="17">Homohexamer arranged as a dimer of trimers.</text>
</comment>
<comment type="pathway">
    <text evidence="2">Amino-acid degradation; L-phenylalanine degradation; acetoacetate and fumarate from L-phenylalanine: step 4/6.</text>
</comment>
<dbReference type="GO" id="GO:0004411">
    <property type="term" value="F:homogentisate 1,2-dioxygenase activity"/>
    <property type="evidence" value="ECO:0007669"/>
    <property type="project" value="UniProtKB-EC"/>
</dbReference>
<evidence type="ECO:0000256" key="6">
    <source>
        <dbReference type="ARBA" id="ARBA00022723"/>
    </source>
</evidence>
<keyword evidence="6 19" id="KW-0479">Metal-binding</keyword>
<feature type="domain" description="Homogentisate 1,2-dioxygenase C-terminal" evidence="20">
    <location>
        <begin position="309"/>
        <end position="462"/>
    </location>
</feature>
<feature type="binding site" evidence="19">
    <location>
        <position position="369"/>
    </location>
    <ligand>
        <name>Fe cation</name>
        <dbReference type="ChEBI" id="CHEBI:24875"/>
    </ligand>
</feature>
<dbReference type="CDD" id="cd07000">
    <property type="entry name" value="cupin_HGO_N"/>
    <property type="match status" value="1"/>
</dbReference>
<evidence type="ECO:0000256" key="11">
    <source>
        <dbReference type="ARBA" id="ARBA00023232"/>
    </source>
</evidence>
<evidence type="ECO:0000256" key="16">
    <source>
        <dbReference type="ARBA" id="ARBA00055954"/>
    </source>
</evidence>
<evidence type="ECO:0000313" key="22">
    <source>
        <dbReference type="EMBL" id="AAI54968.1"/>
    </source>
</evidence>
<reference evidence="22" key="1">
    <citation type="submission" date="2007-11" db="EMBL/GenBank/DDBJ databases">
        <authorList>
            <consortium name="NIH - Xenopus Gene Collection (XGC) project"/>
        </authorList>
    </citation>
    <scope>NUCLEOTIDE SEQUENCE [LARGE SCALE MRNA]</scope>
    <source>
        <tissue evidence="22">Intestine</tissue>
    </source>
</reference>
<feature type="binding site" evidence="19">
    <location>
        <position position="399"/>
    </location>
    <ligand>
        <name>homogentisate</name>
        <dbReference type="ChEBI" id="CHEBI:16169"/>
    </ligand>
</feature>
<evidence type="ECO:0000259" key="21">
    <source>
        <dbReference type="Pfam" id="PF20510"/>
    </source>
</evidence>
<dbReference type="InterPro" id="IPR046452">
    <property type="entry name" value="HgmA_N"/>
</dbReference>
<dbReference type="Pfam" id="PF20510">
    <property type="entry name" value="HgmA_N"/>
    <property type="match status" value="1"/>
</dbReference>
<dbReference type="FunFam" id="2.60.120.10:FF:000026">
    <property type="entry name" value="Homogentisate 1,2-dioxygenase"/>
    <property type="match status" value="1"/>
</dbReference>
<dbReference type="DNASU" id="100127250"/>
<dbReference type="InterPro" id="IPR005708">
    <property type="entry name" value="Homogentis_dOase"/>
</dbReference>
<dbReference type="GO" id="GO:0006572">
    <property type="term" value="P:L-tyrosine catabolic process"/>
    <property type="evidence" value="ECO:0007669"/>
    <property type="project" value="UniProtKB-KW"/>
</dbReference>
<comment type="function">
    <text evidence="16">Catalyzes the conversion of homogentisate to maleylacetoacetate.</text>
</comment>
<dbReference type="RefSeq" id="NP_001106301.1">
    <property type="nucleotide sequence ID" value="NM_001112830.1"/>
</dbReference>
<dbReference type="GO" id="GO:0006559">
    <property type="term" value="P:L-phenylalanine catabolic process"/>
    <property type="evidence" value="ECO:0007669"/>
    <property type="project" value="UniProtKB-UniPathway"/>
</dbReference>
<dbReference type="Pfam" id="PF04209">
    <property type="entry name" value="HgmA_C"/>
    <property type="match status" value="1"/>
</dbReference>
<dbReference type="EC" id="1.13.11.5" evidence="4"/>
<feature type="domain" description="Homogentisate 1,2-dioxygenase N-terminal" evidence="21">
    <location>
        <begin position="24"/>
        <end position="307"/>
    </location>
</feature>
<evidence type="ECO:0000256" key="8">
    <source>
        <dbReference type="ARBA" id="ARBA00022964"/>
    </source>
</evidence>
<proteinExistence type="evidence at transcript level"/>
<evidence type="ECO:0000256" key="12">
    <source>
        <dbReference type="ARBA" id="ARBA00030235"/>
    </source>
</evidence>
<evidence type="ECO:0000256" key="18">
    <source>
        <dbReference type="PIRSR" id="PIRSR605708-1"/>
    </source>
</evidence>
<sequence>MQLSGNLKTATTHHAGVVMEDGHAYLPGFGNEFSSEALPDALPHGQNTPQVCPYGLYAEQLSGSAFTEPRGANQRVWLYRIRPSVVHPPFQRMEKKPVAKKGDWPAPEMTTRWDDWAPNPNQLRWLPFKLPSADEAVDFVDGISTVCGAGDCRHRMGGIAVHIYTANRSMGDKCFNNSDGDMLIVPQQGALTIRTEMGVMKVRPNEICVIQRGIRFAVDIDGTDPVRGYICEVFGVHFKIPDLGPIGANGLASPRDFLHPVAAFEDRKCEFKIINKYQGAMFETTQNHSPFDVVAWHGNYAPYKYDLAKFMVINATAFDHADPSIFTVLTAPSGIPGVAVCDFVIFPPRWGVQEHTFRPPYYHRNCMSEFMGLIYGNYEAKQGGFLPGGASLHSIMTPHGPDKQCFDQATNEKMQPQRVADGTQSFMFESSFSMCLTKWGEETCERVDPEYYKCWANLDSNFDPNWTLEKSNADAWLKKARPQA</sequence>
<evidence type="ECO:0000256" key="14">
    <source>
        <dbReference type="ARBA" id="ARBA00033225"/>
    </source>
</evidence>
<dbReference type="NCBIfam" id="TIGR01015">
    <property type="entry name" value="hmgA"/>
    <property type="match status" value="1"/>
</dbReference>
<keyword evidence="9" id="KW-0560">Oxidoreductase</keyword>
<dbReference type="AlphaFoldDB" id="A8WH44"/>
<comment type="cofactor">
    <cofactor evidence="1 19">
        <name>Fe cation</name>
        <dbReference type="ChEBI" id="CHEBI:24875"/>
    </cofactor>
</comment>
<dbReference type="GeneID" id="100127250"/>
<evidence type="ECO:0000256" key="1">
    <source>
        <dbReference type="ARBA" id="ARBA00001962"/>
    </source>
</evidence>
<gene>
    <name evidence="22" type="primary">LOC100127250</name>
</gene>
<evidence type="ECO:0000256" key="7">
    <source>
        <dbReference type="ARBA" id="ARBA00022878"/>
    </source>
</evidence>
<protein>
    <recommendedName>
        <fullName evidence="5">Homogentisate 1,2-dioxygenase</fullName>
        <ecNumber evidence="4">1.13.11.5</ecNumber>
    </recommendedName>
    <alternativeName>
        <fullName evidence="12">Homogentisate oxygenase</fullName>
    </alternativeName>
    <alternativeName>
        <fullName evidence="13">Homogentisic acid oxidase</fullName>
    </alternativeName>
    <alternativeName>
        <fullName evidence="14">Homogentisicase</fullName>
    </alternativeName>
</protein>
<evidence type="ECO:0000259" key="20">
    <source>
        <dbReference type="Pfam" id="PF04209"/>
    </source>
</evidence>
<evidence type="ECO:0000256" key="3">
    <source>
        <dbReference type="ARBA" id="ARBA00007757"/>
    </source>
</evidence>
<evidence type="ECO:0000256" key="15">
    <source>
        <dbReference type="ARBA" id="ARBA00050477"/>
    </source>
</evidence>
<evidence type="ECO:0000256" key="9">
    <source>
        <dbReference type="ARBA" id="ARBA00023002"/>
    </source>
</evidence>
<dbReference type="EMBL" id="BC154967">
    <property type="protein sequence ID" value="AAI54968.1"/>
    <property type="molecule type" value="mRNA"/>
</dbReference>
<evidence type="ECO:0000256" key="4">
    <source>
        <dbReference type="ARBA" id="ARBA00013127"/>
    </source>
</evidence>